<dbReference type="Pfam" id="PF02100">
    <property type="entry name" value="ODC_AZ"/>
    <property type="match status" value="1"/>
</dbReference>
<evidence type="ECO:0000256" key="2">
    <source>
        <dbReference type="ARBA" id="ARBA00005613"/>
    </source>
</evidence>
<evidence type="ECO:0000313" key="10">
    <source>
        <dbReference type="EMBL" id="GAD98628.1"/>
    </source>
</evidence>
<dbReference type="HOGENOM" id="CLU_609699_0_0_1"/>
<name>V5G2K1_BYSSN</name>
<comment type="function">
    <text evidence="1">Ornithine decarboxylase (ODC) antizyme protein that negatively regulates ODC activity and intracellular polyamine biosynthesis in response to increased intracellular polyamine levels. Binds to ODC monomers, inhibiting the assembly of the functional ODC homodimer, and targets the monomers for ubiquitin-independent proteolytic destruction by the 26S proteasome.</text>
</comment>
<feature type="compositionally biased region" description="Basic and acidic residues" evidence="8">
    <location>
        <begin position="390"/>
        <end position="412"/>
    </location>
</feature>
<keyword evidence="7" id="KW-0862">Zinc</keyword>
<dbReference type="PROSITE" id="PS51792">
    <property type="entry name" value="YIPPEE"/>
    <property type="match status" value="1"/>
</dbReference>
<dbReference type="eggNOG" id="KOG3399">
    <property type="taxonomic scope" value="Eukaryota"/>
</dbReference>
<dbReference type="InterPro" id="IPR004910">
    <property type="entry name" value="Yippee/Mis18/Cereblon"/>
</dbReference>
<comment type="similarity">
    <text evidence="2">Belongs to the yippee family.</text>
</comment>
<dbReference type="OrthoDB" id="6407410at2759"/>
<dbReference type="Proteomes" id="UP000018001">
    <property type="component" value="Unassembled WGS sequence"/>
</dbReference>
<comment type="subunit">
    <text evidence="4">Interacts with ODC and thereby sterically blocks ODC homodimerization.</text>
</comment>
<evidence type="ECO:0000256" key="1">
    <source>
        <dbReference type="ARBA" id="ARBA00002307"/>
    </source>
</evidence>
<protein>
    <submittedName>
        <fullName evidence="10">Yippee family protein</fullName>
    </submittedName>
</protein>
<dbReference type="InterPro" id="IPR039058">
    <property type="entry name" value="Yippee_fam"/>
</dbReference>
<dbReference type="GO" id="GO:0046872">
    <property type="term" value="F:metal ion binding"/>
    <property type="evidence" value="ECO:0007669"/>
    <property type="project" value="UniProtKB-KW"/>
</dbReference>
<evidence type="ECO:0000256" key="4">
    <source>
        <dbReference type="ARBA" id="ARBA00011486"/>
    </source>
</evidence>
<evidence type="ECO:0000256" key="3">
    <source>
        <dbReference type="ARBA" id="ARBA00008796"/>
    </source>
</evidence>
<evidence type="ECO:0000256" key="5">
    <source>
        <dbReference type="ARBA" id="ARBA00022723"/>
    </source>
</evidence>
<dbReference type="GO" id="GO:0075523">
    <property type="term" value="P:viral translational frameshifting"/>
    <property type="evidence" value="ECO:0007669"/>
    <property type="project" value="UniProtKB-KW"/>
</dbReference>
<proteinExistence type="inferred from homology"/>
<comment type="similarity">
    <text evidence="3">Belongs to the ODC antizyme family.</text>
</comment>
<feature type="region of interest" description="Disordered" evidence="8">
    <location>
        <begin position="388"/>
        <end position="420"/>
    </location>
</feature>
<evidence type="ECO:0000313" key="11">
    <source>
        <dbReference type="Proteomes" id="UP000018001"/>
    </source>
</evidence>
<dbReference type="EMBL" id="BAUL01000253">
    <property type="protein sequence ID" value="GAD98628.1"/>
    <property type="molecule type" value="Genomic_DNA"/>
</dbReference>
<evidence type="ECO:0000259" key="9">
    <source>
        <dbReference type="PROSITE" id="PS51792"/>
    </source>
</evidence>
<dbReference type="GO" id="GO:0008073">
    <property type="term" value="F:ornithine decarboxylase inhibitor activity"/>
    <property type="evidence" value="ECO:0007669"/>
    <property type="project" value="InterPro"/>
</dbReference>
<dbReference type="Pfam" id="PF03226">
    <property type="entry name" value="Yippee-Mis18"/>
    <property type="match status" value="1"/>
</dbReference>
<comment type="caution">
    <text evidence="10">The sequence shown here is derived from an EMBL/GenBank/DDBJ whole genome shotgun (WGS) entry which is preliminary data.</text>
</comment>
<keyword evidence="6" id="KW-0688">Ribosomal frameshifting</keyword>
<dbReference type="InterPro" id="IPR016181">
    <property type="entry name" value="Acyl_CoA_acyltransferase"/>
</dbReference>
<gene>
    <name evidence="10" type="ORF">PVAR5_7327</name>
</gene>
<keyword evidence="11" id="KW-1185">Reference proteome</keyword>
<dbReference type="InterPro" id="IPR038581">
    <property type="entry name" value="ODC_AZ_sf"/>
</dbReference>
<reference evidence="11" key="1">
    <citation type="journal article" date="2014" name="Genome Announc.">
        <title>Draft genome sequence of the formaldehyde-resistant fungus Byssochlamys spectabilis No. 5 (anamorph Paecilomyces variotii No. 5) (NBRC109023).</title>
        <authorList>
            <person name="Oka T."/>
            <person name="Ekino K."/>
            <person name="Fukuda K."/>
            <person name="Nomura Y."/>
        </authorList>
    </citation>
    <scope>NUCLEOTIDE SEQUENCE [LARGE SCALE GENOMIC DNA]</scope>
    <source>
        <strain evidence="11">No. 5 / NBRC 109023</strain>
    </source>
</reference>
<dbReference type="Gene3D" id="3.40.630.60">
    <property type="match status" value="1"/>
</dbReference>
<feature type="domain" description="Yippee" evidence="9">
    <location>
        <begin position="260"/>
        <end position="375"/>
    </location>
</feature>
<evidence type="ECO:0000256" key="6">
    <source>
        <dbReference type="ARBA" id="ARBA00022758"/>
    </source>
</evidence>
<organism evidence="10 11">
    <name type="scientific">Byssochlamys spectabilis (strain No. 5 / NBRC 109023)</name>
    <name type="common">Paecilomyces variotii</name>
    <dbReference type="NCBI Taxonomy" id="1356009"/>
    <lineage>
        <taxon>Eukaryota</taxon>
        <taxon>Fungi</taxon>
        <taxon>Dikarya</taxon>
        <taxon>Ascomycota</taxon>
        <taxon>Pezizomycotina</taxon>
        <taxon>Eurotiomycetes</taxon>
        <taxon>Eurotiomycetidae</taxon>
        <taxon>Eurotiales</taxon>
        <taxon>Thermoascaceae</taxon>
        <taxon>Paecilomyces</taxon>
    </lineage>
</organism>
<dbReference type="PANTHER" id="PTHR13848">
    <property type="entry name" value="PROTEIN YIPPEE-LIKE CG15309-RELATED"/>
    <property type="match status" value="1"/>
</dbReference>
<sequence length="449" mass="49113">MAEASVLASCYTVNTSAAVHGFHYCTTSGAARLIMHCYRQEHSGIPEVASGSKPPPISPPLSCPAVSGTESSWSVSKRPEQRGEAARTISEECERLFCDKLSAIFLGERSRARQGSLEMDAYDRVSRYNQSRMSHNRIQRWLEVWNYASDDIYRGFVTLDDPQTLFVFFEGDALGHGLKSGLMALFELASMPGFDCSQIVACVSRSVVTAGFDTVRDLGWCGFNLTTLEQTLALDSAEPSNSSSSTSTAGRTRYLDGHISYIQCARCAAELCFTSQIISKGFTGRHGRAYLVSADPITTAISMTSSSSPTASLPNTVTHKAVPRQLVTGAHTVSDISCLLCGSILGWKYVAAEEESQRYKVGKFILETQRIITTSRWDGTGNKDLGTDLDLDHGDSPPKALDDDSGSLRDNVEFDSQDEDECEDLFAGVWSPGLATRRRSRKFDRRSTS</sequence>
<evidence type="ECO:0000256" key="7">
    <source>
        <dbReference type="ARBA" id="ARBA00022833"/>
    </source>
</evidence>
<dbReference type="AlphaFoldDB" id="V5G2K1"/>
<evidence type="ECO:0000256" key="8">
    <source>
        <dbReference type="SAM" id="MobiDB-lite"/>
    </source>
</evidence>
<accession>V5G2K1</accession>
<dbReference type="InParanoid" id="V5G2K1"/>
<dbReference type="SUPFAM" id="SSF55729">
    <property type="entry name" value="Acyl-CoA N-acyltransferases (Nat)"/>
    <property type="match status" value="1"/>
</dbReference>
<dbReference type="InterPro" id="IPR034751">
    <property type="entry name" value="Yippee"/>
</dbReference>
<dbReference type="InterPro" id="IPR002993">
    <property type="entry name" value="ODC_AZ"/>
</dbReference>
<keyword evidence="5" id="KW-0479">Metal-binding</keyword>